<dbReference type="EC" id="3.1.4.4" evidence="3"/>
<dbReference type="KEGG" id="bana:BARAN1_0412"/>
<evidence type="ECO:0000256" key="7">
    <source>
        <dbReference type="SAM" id="SignalP"/>
    </source>
</evidence>
<feature type="chain" id="PRO_5015921130" description="phospholipase D" evidence="7">
    <location>
        <begin position="18"/>
        <end position="350"/>
    </location>
</feature>
<dbReference type="GO" id="GO:0016891">
    <property type="term" value="F:RNA endonuclease activity producing 5'-phosphomonoesters, hydrolytic mechanism"/>
    <property type="evidence" value="ECO:0007669"/>
    <property type="project" value="TreeGrafter"/>
</dbReference>
<dbReference type="InterPro" id="IPR051406">
    <property type="entry name" value="PLD_domain"/>
</dbReference>
<evidence type="ECO:0000256" key="1">
    <source>
        <dbReference type="ARBA" id="ARBA00000798"/>
    </source>
</evidence>
<dbReference type="GO" id="GO:0004630">
    <property type="term" value="F:phospholipase D activity"/>
    <property type="evidence" value="ECO:0007669"/>
    <property type="project" value="UniProtKB-EC"/>
</dbReference>
<reference evidence="10" key="1">
    <citation type="submission" date="2018-05" db="EMBL/GenBank/DDBJ databases">
        <authorList>
            <person name="Hao L."/>
        </authorList>
    </citation>
    <scope>NUCLEOTIDE SEQUENCE [LARGE SCALE GENOMIC DNA]</scope>
</reference>
<evidence type="ECO:0000256" key="5">
    <source>
        <dbReference type="ARBA" id="ARBA00022963"/>
    </source>
</evidence>
<dbReference type="SMART" id="SM00155">
    <property type="entry name" value="PLDc"/>
    <property type="match status" value="2"/>
</dbReference>
<feature type="domain" description="PLD phosphodiesterase" evidence="8">
    <location>
        <begin position="114"/>
        <end position="141"/>
    </location>
</feature>
<evidence type="ECO:0000313" key="9">
    <source>
        <dbReference type="EMBL" id="SQD92437.1"/>
    </source>
</evidence>
<dbReference type="InterPro" id="IPR025202">
    <property type="entry name" value="PLD-like_dom"/>
</dbReference>
<organism evidence="9 10">
    <name type="scientific">Candidatus Bipolaricaulis anaerobius</name>
    <dbReference type="NCBI Taxonomy" id="2026885"/>
    <lineage>
        <taxon>Bacteria</taxon>
        <taxon>Candidatus Bipolaricaulota</taxon>
        <taxon>Candidatus Bipolaricaulia</taxon>
        <taxon>Candidatus Bipolaricaulales</taxon>
        <taxon>Candidatus Bipolaricaulaceae</taxon>
        <taxon>Candidatus Bipolaricaulis</taxon>
    </lineage>
</organism>
<keyword evidence="5" id="KW-0442">Lipid degradation</keyword>
<name>A0A2X3K588_9BACT</name>
<comment type="catalytic activity">
    <reaction evidence="1">
        <text>a 1,2-diacyl-sn-glycero-3-phosphocholine + H2O = a 1,2-diacyl-sn-glycero-3-phosphate + choline + H(+)</text>
        <dbReference type="Rhea" id="RHEA:14445"/>
        <dbReference type="ChEBI" id="CHEBI:15354"/>
        <dbReference type="ChEBI" id="CHEBI:15377"/>
        <dbReference type="ChEBI" id="CHEBI:15378"/>
        <dbReference type="ChEBI" id="CHEBI:57643"/>
        <dbReference type="ChEBI" id="CHEBI:58608"/>
        <dbReference type="EC" id="3.1.4.4"/>
    </reaction>
</comment>
<dbReference type="PROSITE" id="PS50035">
    <property type="entry name" value="PLD"/>
    <property type="match status" value="2"/>
</dbReference>
<sequence>MKRVAILLSFFTWAAGAVPVVPLATTPDDPQYVRFVTDLVAGAREEVLASLSDIRRYTGDGATEGLLVALADAAARGVRVRVLAERRETDPLFEQRGAAEYLAERGVGVRWDAPEVTLHTKFLVVDRRWVVVGSTHWTMSALTRSVQLDLALESPELGAAFGEFFDLLWEGQLKAIPAHPPPPWPEPAVVPLLDPPQGGLHARYLPDLIRRAERSVRLILYRLGYYPTYSDSPSNRIVEELCAAAARGVVVQVLLEGGEDFADLAHDNRVAAAYLTACGVAVRFDAPGTTLHAKGLIVDGRDVLVTSANGSYSSLVHNVEAGILLLSAPEVGRPLAHWFDVLWDEARPLP</sequence>
<dbReference type="PANTHER" id="PTHR43856:SF1">
    <property type="entry name" value="MITOCHONDRIAL CARDIOLIPIN HYDROLASE"/>
    <property type="match status" value="1"/>
</dbReference>
<keyword evidence="10" id="KW-1185">Reference proteome</keyword>
<dbReference type="Proteomes" id="UP000249818">
    <property type="component" value="Chromosome BARAN1"/>
</dbReference>
<evidence type="ECO:0000256" key="4">
    <source>
        <dbReference type="ARBA" id="ARBA00022801"/>
    </source>
</evidence>
<comment type="similarity">
    <text evidence="2">Belongs to the phospholipase D family.</text>
</comment>
<dbReference type="SUPFAM" id="SSF56024">
    <property type="entry name" value="Phospholipase D/nuclease"/>
    <property type="match status" value="2"/>
</dbReference>
<dbReference type="Pfam" id="PF13091">
    <property type="entry name" value="PLDc_2"/>
    <property type="match status" value="2"/>
</dbReference>
<dbReference type="AlphaFoldDB" id="A0A2X3K588"/>
<evidence type="ECO:0000313" key="10">
    <source>
        <dbReference type="Proteomes" id="UP000249818"/>
    </source>
</evidence>
<dbReference type="EMBL" id="LS483254">
    <property type="protein sequence ID" value="SQD92437.1"/>
    <property type="molecule type" value="Genomic_DNA"/>
</dbReference>
<dbReference type="InterPro" id="IPR001736">
    <property type="entry name" value="PLipase_D/transphosphatidylase"/>
</dbReference>
<dbReference type="PANTHER" id="PTHR43856">
    <property type="entry name" value="CARDIOLIPIN HYDROLASE"/>
    <property type="match status" value="1"/>
</dbReference>
<accession>A0A2X3K588</accession>
<evidence type="ECO:0000259" key="8">
    <source>
        <dbReference type="PROSITE" id="PS50035"/>
    </source>
</evidence>
<feature type="signal peptide" evidence="7">
    <location>
        <begin position="1"/>
        <end position="17"/>
    </location>
</feature>
<keyword evidence="7" id="KW-0732">Signal</keyword>
<gene>
    <name evidence="9" type="ORF">BARAN1_0412</name>
</gene>
<dbReference type="OrthoDB" id="9765044at2"/>
<dbReference type="GO" id="GO:0016042">
    <property type="term" value="P:lipid catabolic process"/>
    <property type="evidence" value="ECO:0007669"/>
    <property type="project" value="UniProtKB-KW"/>
</dbReference>
<keyword evidence="4" id="KW-0378">Hydrolase</keyword>
<evidence type="ECO:0000256" key="6">
    <source>
        <dbReference type="ARBA" id="ARBA00023098"/>
    </source>
</evidence>
<protein>
    <recommendedName>
        <fullName evidence="3">phospholipase D</fullName>
        <ecNumber evidence="3">3.1.4.4</ecNumber>
    </recommendedName>
</protein>
<feature type="domain" description="PLD phosphodiesterase" evidence="8">
    <location>
        <begin position="287"/>
        <end position="314"/>
    </location>
</feature>
<evidence type="ECO:0000256" key="2">
    <source>
        <dbReference type="ARBA" id="ARBA00008664"/>
    </source>
</evidence>
<evidence type="ECO:0000256" key="3">
    <source>
        <dbReference type="ARBA" id="ARBA00012027"/>
    </source>
</evidence>
<dbReference type="RefSeq" id="WP_162297732.1">
    <property type="nucleotide sequence ID" value="NZ_LS483254.1"/>
</dbReference>
<dbReference type="Gene3D" id="3.30.870.10">
    <property type="entry name" value="Endonuclease Chain A"/>
    <property type="match status" value="2"/>
</dbReference>
<keyword evidence="6" id="KW-0443">Lipid metabolism</keyword>
<proteinExistence type="inferred from homology"/>
<dbReference type="GO" id="GO:0006793">
    <property type="term" value="P:phosphorus metabolic process"/>
    <property type="evidence" value="ECO:0007669"/>
    <property type="project" value="UniProtKB-ARBA"/>
</dbReference>